<keyword evidence="5" id="KW-1185">Reference proteome</keyword>
<feature type="domain" description="RRM" evidence="3">
    <location>
        <begin position="239"/>
        <end position="318"/>
    </location>
</feature>
<keyword evidence="1" id="KW-0694">RNA-binding</keyword>
<proteinExistence type="predicted"/>
<dbReference type="EMBL" id="CAXAMM010021112">
    <property type="protein sequence ID" value="CAK9049274.1"/>
    <property type="molecule type" value="Genomic_DNA"/>
</dbReference>
<dbReference type="Proteomes" id="UP001642464">
    <property type="component" value="Unassembled WGS sequence"/>
</dbReference>
<evidence type="ECO:0000313" key="5">
    <source>
        <dbReference type="Proteomes" id="UP001642464"/>
    </source>
</evidence>
<gene>
    <name evidence="4" type="ORF">SCF082_LOCUS27320</name>
</gene>
<feature type="compositionally biased region" description="Basic and acidic residues" evidence="2">
    <location>
        <begin position="212"/>
        <end position="225"/>
    </location>
</feature>
<protein>
    <recommendedName>
        <fullName evidence="3">RRM domain-containing protein</fullName>
    </recommendedName>
</protein>
<dbReference type="SUPFAM" id="SSF54928">
    <property type="entry name" value="RNA-binding domain, RBD"/>
    <property type="match status" value="1"/>
</dbReference>
<organism evidence="4 5">
    <name type="scientific">Durusdinium trenchii</name>
    <dbReference type="NCBI Taxonomy" id="1381693"/>
    <lineage>
        <taxon>Eukaryota</taxon>
        <taxon>Sar</taxon>
        <taxon>Alveolata</taxon>
        <taxon>Dinophyceae</taxon>
        <taxon>Suessiales</taxon>
        <taxon>Symbiodiniaceae</taxon>
        <taxon>Durusdinium</taxon>
    </lineage>
</organism>
<dbReference type="Gene3D" id="3.30.70.330">
    <property type="match status" value="1"/>
</dbReference>
<evidence type="ECO:0000256" key="1">
    <source>
        <dbReference type="PROSITE-ProRule" id="PRU00176"/>
    </source>
</evidence>
<feature type="region of interest" description="Disordered" evidence="2">
    <location>
        <begin position="203"/>
        <end position="231"/>
    </location>
</feature>
<name>A0ABP0MCR0_9DINO</name>
<dbReference type="InterPro" id="IPR035979">
    <property type="entry name" value="RBD_domain_sf"/>
</dbReference>
<comment type="caution">
    <text evidence="4">The sequence shown here is derived from an EMBL/GenBank/DDBJ whole genome shotgun (WGS) entry which is preliminary data.</text>
</comment>
<dbReference type="InterPro" id="IPR012677">
    <property type="entry name" value="Nucleotide-bd_a/b_plait_sf"/>
</dbReference>
<sequence length="318" mass="35779">MASLASRAAALRRRPTPMPTTGAASTVAVVAQPPPRALVDRVKCVMKEHGQMAYEHWHKKCGGDPEEHTAEQLAEFVEDIGKMVGRAARIVNEVKQLQGRWTAARVAWEQHCRRLKVPDPDPRKQNALQLQEFLDWWEEHGASVPTWELVNQVRELCRENAVAKCRWTQFCKSQEGPGAQTNPVMQTKDCLETFMAQMREAGIVPEEDDEDTKPADEPETKKPRIENGYPAADKEPSAVSVLVQDLPDTSTAKDLEEHFSIYGRVLKSKVRRVDGELEGLVVLSPEITKDAMQLIRVLLDHSHQINGEQVKVRTLLES</sequence>
<evidence type="ECO:0000313" key="4">
    <source>
        <dbReference type="EMBL" id="CAK9049274.1"/>
    </source>
</evidence>
<reference evidence="4 5" key="1">
    <citation type="submission" date="2024-02" db="EMBL/GenBank/DDBJ databases">
        <authorList>
            <person name="Chen Y."/>
            <person name="Shah S."/>
            <person name="Dougan E. K."/>
            <person name="Thang M."/>
            <person name="Chan C."/>
        </authorList>
    </citation>
    <scope>NUCLEOTIDE SEQUENCE [LARGE SCALE GENOMIC DNA]</scope>
</reference>
<feature type="region of interest" description="Disordered" evidence="2">
    <location>
        <begin position="1"/>
        <end position="25"/>
    </location>
</feature>
<dbReference type="InterPro" id="IPR000504">
    <property type="entry name" value="RRM_dom"/>
</dbReference>
<evidence type="ECO:0000259" key="3">
    <source>
        <dbReference type="PROSITE" id="PS50102"/>
    </source>
</evidence>
<accession>A0ABP0MCR0</accession>
<dbReference type="PROSITE" id="PS50102">
    <property type="entry name" value="RRM"/>
    <property type="match status" value="1"/>
</dbReference>
<evidence type="ECO:0000256" key="2">
    <source>
        <dbReference type="SAM" id="MobiDB-lite"/>
    </source>
</evidence>